<sequence length="326" mass="38278">MSQREQLQKLLDLIDEKILFFQEQTILATDPKAIFALNKQIEKDKAERSKIEQQMSDVEAKACSEALYDALIKLGYREQVRSFKKFQQTPSIKAFLIHGYPEYGQSWLLNRLMTQHILFGTSGKAIRIELDRLGRKRDIGALWRELGRRVGLEQHSPTEIAERVFQCWKTQNVILILHYVDCMPEAYLQELLQEFWLPLASKPRKEVSQDHQFQLLMFLVDYEGRVGCGNTMFVERLEPTWEPRIPIKLPALAPFGDRTLTDWIETVETDKEFDTLPLIKEINKWDDPAQVILDKTENGIPELVFSEICKMCGCNWYEEKDRWLKH</sequence>
<keyword evidence="4" id="KW-1185">Reference proteome</keyword>
<feature type="domain" description="Inactive STAND" evidence="2">
    <location>
        <begin position="72"/>
        <end position="220"/>
    </location>
</feature>
<dbReference type="InterPro" id="IPR045475">
    <property type="entry name" value="iSTAND"/>
</dbReference>
<evidence type="ECO:0000313" key="3">
    <source>
        <dbReference type="EMBL" id="KYC41250.1"/>
    </source>
</evidence>
<dbReference type="RefSeq" id="WP_017744432.1">
    <property type="nucleotide sequence ID" value="NZ_KQ976354.1"/>
</dbReference>
<dbReference type="Proteomes" id="UP000076925">
    <property type="component" value="Unassembled WGS sequence"/>
</dbReference>
<reference evidence="3 4" key="1">
    <citation type="journal article" date="2013" name="Genome Biol. Evol.">
        <title>Genomes of Stigonematalean cyanobacteria (subsection V) and the evolution of oxygenic photosynthesis from prokaryotes to plastids.</title>
        <authorList>
            <person name="Dagan T."/>
            <person name="Roettger M."/>
            <person name="Stucken K."/>
            <person name="Landan G."/>
            <person name="Koch R."/>
            <person name="Major P."/>
            <person name="Gould S.B."/>
            <person name="Goremykin V.V."/>
            <person name="Rippka R."/>
            <person name="Tandeau de Marsac N."/>
            <person name="Gugger M."/>
            <person name="Lockhart P.J."/>
            <person name="Allen J.F."/>
            <person name="Brune I."/>
            <person name="Maus I."/>
            <person name="Puhler A."/>
            <person name="Martin W.F."/>
        </authorList>
    </citation>
    <scope>NUCLEOTIDE SEQUENCE [LARGE SCALE GENOMIC DNA]</scope>
    <source>
        <strain evidence="3 4">PCC 7110</strain>
    </source>
</reference>
<organism evidence="3 4">
    <name type="scientific">Scytonema hofmannii PCC 7110</name>
    <dbReference type="NCBI Taxonomy" id="128403"/>
    <lineage>
        <taxon>Bacteria</taxon>
        <taxon>Bacillati</taxon>
        <taxon>Cyanobacteriota</taxon>
        <taxon>Cyanophyceae</taxon>
        <taxon>Nostocales</taxon>
        <taxon>Scytonemataceae</taxon>
        <taxon>Scytonema</taxon>
    </lineage>
</organism>
<accession>A0A139X977</accession>
<evidence type="ECO:0000259" key="2">
    <source>
        <dbReference type="Pfam" id="PF19995"/>
    </source>
</evidence>
<dbReference type="Pfam" id="PF19995">
    <property type="entry name" value="iSTAND"/>
    <property type="match status" value="1"/>
</dbReference>
<evidence type="ECO:0000256" key="1">
    <source>
        <dbReference type="SAM" id="Coils"/>
    </source>
</evidence>
<feature type="coiled-coil region" evidence="1">
    <location>
        <begin position="34"/>
        <end position="61"/>
    </location>
</feature>
<evidence type="ECO:0000313" key="4">
    <source>
        <dbReference type="Proteomes" id="UP000076925"/>
    </source>
</evidence>
<protein>
    <recommendedName>
        <fullName evidence="2">Inactive STAND domain-containing protein</fullName>
    </recommendedName>
</protein>
<dbReference type="STRING" id="128403.WA1_22560"/>
<dbReference type="OrthoDB" id="507124at2"/>
<keyword evidence="1" id="KW-0175">Coiled coil</keyword>
<gene>
    <name evidence="3" type="ORF">WA1_22560</name>
</gene>
<proteinExistence type="predicted"/>
<comment type="caution">
    <text evidence="3">The sequence shown here is derived from an EMBL/GenBank/DDBJ whole genome shotgun (WGS) entry which is preliminary data.</text>
</comment>
<dbReference type="EMBL" id="ANNX02000022">
    <property type="protein sequence ID" value="KYC41250.1"/>
    <property type="molecule type" value="Genomic_DNA"/>
</dbReference>
<name>A0A139X977_9CYAN</name>
<dbReference type="AlphaFoldDB" id="A0A139X977"/>